<dbReference type="OrthoDB" id="9783240at2"/>
<dbReference type="Pfam" id="PF13433">
    <property type="entry name" value="Peripla_BP_5"/>
    <property type="match status" value="1"/>
</dbReference>
<name>A0A167Z012_9BACI</name>
<keyword evidence="1" id="KW-0547">Nucleotide-binding</keyword>
<evidence type="ECO:0000259" key="6">
    <source>
        <dbReference type="PROSITE" id="PS50045"/>
    </source>
</evidence>
<keyword evidence="2" id="KW-0067">ATP-binding</keyword>
<dbReference type="Pfam" id="PF25601">
    <property type="entry name" value="AAA_lid_14"/>
    <property type="match status" value="1"/>
</dbReference>
<dbReference type="InterPro" id="IPR058031">
    <property type="entry name" value="AAA_lid_NorR"/>
</dbReference>
<dbReference type="InterPro" id="IPR025662">
    <property type="entry name" value="Sigma_54_int_dom_ATP-bd_1"/>
</dbReference>
<organism evidence="7 8">
    <name type="scientific">Aeribacillus pallidus</name>
    <dbReference type="NCBI Taxonomy" id="33936"/>
    <lineage>
        <taxon>Bacteria</taxon>
        <taxon>Bacillati</taxon>
        <taxon>Bacillota</taxon>
        <taxon>Bacilli</taxon>
        <taxon>Bacillales</taxon>
        <taxon>Bacillaceae</taxon>
        <taxon>Aeribacillus</taxon>
    </lineage>
</organism>
<dbReference type="PROSITE" id="PS00675">
    <property type="entry name" value="SIGMA54_INTERACT_1"/>
    <property type="match status" value="1"/>
</dbReference>
<dbReference type="GO" id="GO:0006355">
    <property type="term" value="P:regulation of DNA-templated transcription"/>
    <property type="evidence" value="ECO:0007669"/>
    <property type="project" value="InterPro"/>
</dbReference>
<dbReference type="InterPro" id="IPR027417">
    <property type="entry name" value="P-loop_NTPase"/>
</dbReference>
<proteinExistence type="predicted"/>
<evidence type="ECO:0000256" key="2">
    <source>
        <dbReference type="ARBA" id="ARBA00022840"/>
    </source>
</evidence>
<comment type="caution">
    <text evidence="7">The sequence shown here is derived from an EMBL/GenBank/DDBJ whole genome shotgun (WGS) entry which is preliminary data.</text>
</comment>
<keyword evidence="3" id="KW-0805">Transcription regulation</keyword>
<keyword evidence="4" id="KW-0238">DNA-binding</keyword>
<dbReference type="PROSITE" id="PS00688">
    <property type="entry name" value="SIGMA54_INTERACT_3"/>
    <property type="match status" value="1"/>
</dbReference>
<dbReference type="SMART" id="SM00382">
    <property type="entry name" value="AAA"/>
    <property type="match status" value="1"/>
</dbReference>
<evidence type="ECO:0000256" key="5">
    <source>
        <dbReference type="ARBA" id="ARBA00023163"/>
    </source>
</evidence>
<dbReference type="InterPro" id="IPR025944">
    <property type="entry name" value="Sigma_54_int_dom_CS"/>
</dbReference>
<dbReference type="InterPro" id="IPR002078">
    <property type="entry name" value="Sigma_54_int"/>
</dbReference>
<keyword evidence="5" id="KW-0804">Transcription</keyword>
<dbReference type="PROSITE" id="PS00676">
    <property type="entry name" value="SIGMA54_INTERACT_2"/>
    <property type="match status" value="1"/>
</dbReference>
<reference evidence="7 8" key="1">
    <citation type="submission" date="2016-04" db="EMBL/GenBank/DDBJ databases">
        <title>Draft genome sequence of Aeribacillus pallidus 8m3 from petroleum reservoir.</title>
        <authorList>
            <person name="Poltaraus A.B."/>
            <person name="Nazina T.N."/>
            <person name="Tourova T.P."/>
            <person name="Malakho S.M."/>
            <person name="Korshunova A.V."/>
            <person name="Sokolova D.S."/>
        </authorList>
    </citation>
    <scope>NUCLEOTIDE SEQUENCE [LARGE SCALE GENOMIC DNA]</scope>
    <source>
        <strain evidence="7 8">8m3</strain>
    </source>
</reference>
<sequence length="777" mass="88867">MNICIGFLFSLTGITSLTEIGQYRAAVYALEKFQKDNSKSNITFTFEARDIRSDPIESYRQALDMARSGIKVFVGCYTSACRKAILPVLEQYDCLLIYPALYEGQEIHPNVFYVGEIPNQQITSLLKFTIEQFGKKVYLIGNDYVYPRYTNQQIREMLYELDGKVIGEKYVPLGHKEFSTYLEEIKHYSSNAILSTLVGESILPFYKMYYELGFNPEEIPIISPITTELEIQAMGPKYAAGHYSCFSYFQSLDIPENDLLVKGMKEKYGLDTVISSVMCSTYIGVQIVLDAICHLQSTERKKITKYLYEKEFSSPSGKIKIESNHHLSREMRIGKVKENGQFEIVWSSEKQIFARPLLTNTLFDSVDEEDIWKGLVEEIGKEVSDGIIAVDQNDKILYVNPHAFEITKAKSGDLFDEANLLDIGYEVMKRKMRKPYNAFLIFIKKRSGQAIQQSNEKYHFGKIATYNPAFQKELRIASISSQFDANVLIFGETGTGKEVLARTIHEQSPRRNGPFIALNAGAIPRELIASELFGYVEGAFTGSKKGGSVGKFEAANGGTLFLDEIGEMPLELQVSLLRVLEERKVVRIGDYKERPVNVRVIAATNRNLKEEIAYQGSFRSDLYYRLNVFTIQIPPLRHRLEDIPYLSAQFLRQFHQYYGKGPLELCDSALQMLQSYYWPGNIRELKNVMERAFLLAIHETKICPMHLPEDFQSSSTIKQSHVVGNLKSLEKQMIEQVLQETKNMTEAAKILGVTRSTLYRKMNKWNIRKKHFKNSSN</sequence>
<dbReference type="InterPro" id="IPR025943">
    <property type="entry name" value="Sigma_54_int_dom_ATP-bd_2"/>
</dbReference>
<keyword evidence="8" id="KW-1185">Reference proteome</keyword>
<dbReference type="InterPro" id="IPR009057">
    <property type="entry name" value="Homeodomain-like_sf"/>
</dbReference>
<evidence type="ECO:0000313" key="8">
    <source>
        <dbReference type="Proteomes" id="UP000076476"/>
    </source>
</evidence>
<dbReference type="SUPFAM" id="SSF53822">
    <property type="entry name" value="Periplasmic binding protein-like I"/>
    <property type="match status" value="1"/>
</dbReference>
<dbReference type="InterPro" id="IPR003593">
    <property type="entry name" value="AAA+_ATPase"/>
</dbReference>
<evidence type="ECO:0000256" key="4">
    <source>
        <dbReference type="ARBA" id="ARBA00023125"/>
    </source>
</evidence>
<dbReference type="InterPro" id="IPR002197">
    <property type="entry name" value="HTH_Fis"/>
</dbReference>
<accession>A0A167Z012</accession>
<dbReference type="AlphaFoldDB" id="A0A167Z012"/>
<dbReference type="FunFam" id="3.40.50.300:FF:000006">
    <property type="entry name" value="DNA-binding transcriptional regulator NtrC"/>
    <property type="match status" value="1"/>
</dbReference>
<dbReference type="CDD" id="cd00009">
    <property type="entry name" value="AAA"/>
    <property type="match status" value="1"/>
</dbReference>
<dbReference type="Gene3D" id="1.10.8.60">
    <property type="match status" value="1"/>
</dbReference>
<dbReference type="PROSITE" id="PS50045">
    <property type="entry name" value="SIGMA54_INTERACT_4"/>
    <property type="match status" value="1"/>
</dbReference>
<dbReference type="PANTHER" id="PTHR32071">
    <property type="entry name" value="TRANSCRIPTIONAL REGULATORY PROTEIN"/>
    <property type="match status" value="1"/>
</dbReference>
<dbReference type="Proteomes" id="UP000076476">
    <property type="component" value="Unassembled WGS sequence"/>
</dbReference>
<dbReference type="SUPFAM" id="SSF46689">
    <property type="entry name" value="Homeodomain-like"/>
    <property type="match status" value="1"/>
</dbReference>
<evidence type="ECO:0000313" key="7">
    <source>
        <dbReference type="EMBL" id="KZN94755.1"/>
    </source>
</evidence>
<dbReference type="InterPro" id="IPR028082">
    <property type="entry name" value="Peripla_BP_I"/>
</dbReference>
<protein>
    <recommendedName>
        <fullName evidence="6">Sigma-54 factor interaction domain-containing protein</fullName>
    </recommendedName>
</protein>
<dbReference type="GO" id="GO:0043565">
    <property type="term" value="F:sequence-specific DNA binding"/>
    <property type="evidence" value="ECO:0007669"/>
    <property type="project" value="InterPro"/>
</dbReference>
<dbReference type="EMBL" id="LWBR01000075">
    <property type="protein sequence ID" value="KZN94755.1"/>
    <property type="molecule type" value="Genomic_DNA"/>
</dbReference>
<evidence type="ECO:0000256" key="1">
    <source>
        <dbReference type="ARBA" id="ARBA00022741"/>
    </source>
</evidence>
<dbReference type="Gene3D" id="3.40.50.300">
    <property type="entry name" value="P-loop containing nucleotide triphosphate hydrolases"/>
    <property type="match status" value="1"/>
</dbReference>
<dbReference type="STRING" id="33936.AZI98_17315"/>
<dbReference type="GO" id="GO:0005524">
    <property type="term" value="F:ATP binding"/>
    <property type="evidence" value="ECO:0007669"/>
    <property type="project" value="UniProtKB-KW"/>
</dbReference>
<dbReference type="RefSeq" id="WP_063389504.1">
    <property type="nucleotide sequence ID" value="NZ_LWBR01000075.1"/>
</dbReference>
<feature type="domain" description="Sigma-54 factor interaction" evidence="6">
    <location>
        <begin position="463"/>
        <end position="694"/>
    </location>
</feature>
<dbReference type="SUPFAM" id="SSF52540">
    <property type="entry name" value="P-loop containing nucleoside triphosphate hydrolases"/>
    <property type="match status" value="1"/>
</dbReference>
<evidence type="ECO:0000256" key="3">
    <source>
        <dbReference type="ARBA" id="ARBA00023015"/>
    </source>
</evidence>
<dbReference type="Gene3D" id="1.10.10.60">
    <property type="entry name" value="Homeodomain-like"/>
    <property type="match status" value="1"/>
</dbReference>
<dbReference type="Pfam" id="PF02954">
    <property type="entry name" value="HTH_8"/>
    <property type="match status" value="1"/>
</dbReference>
<gene>
    <name evidence="7" type="ORF">AZI98_17315</name>
</gene>
<dbReference type="Pfam" id="PF00158">
    <property type="entry name" value="Sigma54_activat"/>
    <property type="match status" value="1"/>
</dbReference>
<dbReference type="Gene3D" id="3.40.50.2300">
    <property type="match status" value="2"/>
</dbReference>